<reference evidence="16" key="1">
    <citation type="submission" date="2014-12" db="EMBL/GenBank/DDBJ databases">
        <title>Insight into the proteome of Arion vulgaris.</title>
        <authorList>
            <person name="Aradska J."/>
            <person name="Bulat T."/>
            <person name="Smidak R."/>
            <person name="Sarate P."/>
            <person name="Gangsoo J."/>
            <person name="Sialana F."/>
            <person name="Bilban M."/>
            <person name="Lubec G."/>
        </authorList>
    </citation>
    <scope>NUCLEOTIDE SEQUENCE</scope>
    <source>
        <tissue evidence="16">Skin</tissue>
    </source>
</reference>
<evidence type="ECO:0000313" key="16">
    <source>
        <dbReference type="EMBL" id="CEK52605.1"/>
    </source>
</evidence>
<protein>
    <recommendedName>
        <fullName evidence="10">Serine palmitoyltransferase small subunit B</fullName>
    </recommendedName>
    <alternativeName>
        <fullName evidence="12">Protein ADMP</fullName>
    </alternativeName>
    <alternativeName>
        <fullName evidence="11">Small subunit of serine palmitoyltransferase B</fullName>
    </alternativeName>
</protein>
<keyword evidence="6 15" id="KW-1133">Transmembrane helix</keyword>
<dbReference type="AlphaFoldDB" id="A0A0B6YAU8"/>
<name>A0A0B6YAU8_9EUPU</name>
<evidence type="ECO:0000256" key="9">
    <source>
        <dbReference type="ARBA" id="ARBA00038059"/>
    </source>
</evidence>
<comment type="subcellular location">
    <subcellularLocation>
        <location evidence="1">Endoplasmic reticulum membrane</location>
        <topology evidence="1">Multi-pass membrane protein</topology>
    </subcellularLocation>
</comment>
<evidence type="ECO:0000256" key="8">
    <source>
        <dbReference type="ARBA" id="ARBA00023136"/>
    </source>
</evidence>
<evidence type="ECO:0000256" key="1">
    <source>
        <dbReference type="ARBA" id="ARBA00004477"/>
    </source>
</evidence>
<evidence type="ECO:0000256" key="7">
    <source>
        <dbReference type="ARBA" id="ARBA00023098"/>
    </source>
</evidence>
<comment type="similarity">
    <text evidence="9">Belongs to the SPTSS family. SPTSSB subfamily.</text>
</comment>
<keyword evidence="3 15" id="KW-0812">Transmembrane</keyword>
<keyword evidence="5" id="KW-0746">Sphingolipid metabolism</keyword>
<evidence type="ECO:0000256" key="4">
    <source>
        <dbReference type="ARBA" id="ARBA00022824"/>
    </source>
</evidence>
<keyword evidence="4" id="KW-0256">Endoplasmic reticulum</keyword>
<dbReference type="PANTHER" id="PTHR28612:SF1">
    <property type="entry name" value="SERINE PALMITOYLTRANSFERASE SMALL SUBUNIT B"/>
    <property type="match status" value="1"/>
</dbReference>
<gene>
    <name evidence="16" type="primary">ORF17381</name>
</gene>
<comment type="subunit">
    <text evidence="14">Component of the serine palmitoyltransferase (SPT) complex, which is composed of SPTLC1, SPTLC2 or SPTLC3 and SPTSSA or SPTSSB. The heterodimer consisting of SPTLC1 and SPTLC2/SPTLC3 forms the catalytic core of the enzyme, while SPTSSA or SPTSSB subunits determine substrate specificity. SPT also interacts with ORMDL proteins, especially ORMDL3, which negatively regulate SPT activity in the presence of ceramides.</text>
</comment>
<proteinExistence type="inferred from homology"/>
<dbReference type="EMBL" id="HACG01005740">
    <property type="protein sequence ID" value="CEK52605.1"/>
    <property type="molecule type" value="Transcribed_RNA"/>
</dbReference>
<evidence type="ECO:0000256" key="13">
    <source>
        <dbReference type="ARBA" id="ARBA00045772"/>
    </source>
</evidence>
<keyword evidence="8 15" id="KW-0472">Membrane</keyword>
<evidence type="ECO:0000256" key="5">
    <source>
        <dbReference type="ARBA" id="ARBA00022919"/>
    </source>
</evidence>
<evidence type="ECO:0000256" key="10">
    <source>
        <dbReference type="ARBA" id="ARBA00041140"/>
    </source>
</evidence>
<accession>A0A0B6YAU8</accession>
<evidence type="ECO:0000256" key="11">
    <source>
        <dbReference type="ARBA" id="ARBA00041982"/>
    </source>
</evidence>
<dbReference type="PANTHER" id="PTHR28612">
    <property type="entry name" value="SERINE PALMITOYLTRANSFERASE SMALL SUBUNIT B"/>
    <property type="match status" value="1"/>
</dbReference>
<evidence type="ECO:0000256" key="2">
    <source>
        <dbReference type="ARBA" id="ARBA00005189"/>
    </source>
</evidence>
<feature type="transmembrane region" description="Helical" evidence="15">
    <location>
        <begin position="12"/>
        <end position="29"/>
    </location>
</feature>
<keyword evidence="7" id="KW-0443">Lipid metabolism</keyword>
<evidence type="ECO:0000256" key="12">
    <source>
        <dbReference type="ARBA" id="ARBA00042334"/>
    </source>
</evidence>
<evidence type="ECO:0000256" key="3">
    <source>
        <dbReference type="ARBA" id="ARBA00022692"/>
    </source>
</evidence>
<dbReference type="Pfam" id="PF11779">
    <property type="entry name" value="SPT_ssu-like"/>
    <property type="match status" value="1"/>
</dbReference>
<dbReference type="InterPro" id="IPR024512">
    <property type="entry name" value="Ser_palmitoyltrfase_ssu-like"/>
</dbReference>
<comment type="pathway">
    <text evidence="2">Lipid metabolism.</text>
</comment>
<feature type="transmembrane region" description="Helical" evidence="15">
    <location>
        <begin position="36"/>
        <end position="53"/>
    </location>
</feature>
<organism evidence="16">
    <name type="scientific">Arion vulgaris</name>
    <dbReference type="NCBI Taxonomy" id="1028688"/>
    <lineage>
        <taxon>Eukaryota</taxon>
        <taxon>Metazoa</taxon>
        <taxon>Spiralia</taxon>
        <taxon>Lophotrochozoa</taxon>
        <taxon>Mollusca</taxon>
        <taxon>Gastropoda</taxon>
        <taxon>Heterobranchia</taxon>
        <taxon>Euthyneura</taxon>
        <taxon>Panpulmonata</taxon>
        <taxon>Eupulmonata</taxon>
        <taxon>Stylommatophora</taxon>
        <taxon>Helicina</taxon>
        <taxon>Arionoidea</taxon>
        <taxon>Arionidae</taxon>
        <taxon>Arion</taxon>
    </lineage>
</organism>
<dbReference type="GO" id="GO:0006665">
    <property type="term" value="P:sphingolipid metabolic process"/>
    <property type="evidence" value="ECO:0007669"/>
    <property type="project" value="UniProtKB-KW"/>
</dbReference>
<dbReference type="GO" id="GO:0005789">
    <property type="term" value="C:endoplasmic reticulum membrane"/>
    <property type="evidence" value="ECO:0007669"/>
    <property type="project" value="UniProtKB-SubCell"/>
</dbReference>
<comment type="function">
    <text evidence="13">Component of the serine palmitoyltransferase multisubunit enzyme (SPT) that catalyzes the initial and rate-limiting step in sphingolipid biosynthesis by condensing L-serine and activated acyl-CoA (most commonly palmitoyl-CoA) to form long-chain bases. The SPT complex is composed of SPTLC1, SPTLC2 or SPTLC3 and SPTSSA or SPTSSB. Within this complex, the heterodimer consisting of SPTLC1 and SPTLC2/SPTLC3 forms the catalytic core. Within the SPT complex, SPTSSB stimulates the catalytic activity and plays a role in substrate specificity. SPT complexes with this subunit showing a preference for longer acyl-CoAs. The SPTLC1-SPTLC2-SPTSSB complex shows a strong preference for C18-CoA substrate, while the SPTLC1-SPTLC3-SPTSSB isozyme displays an ability to use a broader range of acyl-CoAs, without apparent preference.</text>
</comment>
<evidence type="ECO:0000256" key="14">
    <source>
        <dbReference type="ARBA" id="ARBA00046416"/>
    </source>
</evidence>
<evidence type="ECO:0000256" key="15">
    <source>
        <dbReference type="SAM" id="Phobius"/>
    </source>
</evidence>
<evidence type="ECO:0000256" key="6">
    <source>
        <dbReference type="ARBA" id="ARBA00022989"/>
    </source>
</evidence>
<sequence>MVLGKTIDRFNYWYFSYTILSNVYFLEPVERWACNVLLLFLLALVFYTSYIYLPGHSLMMLHFFKYLLGIETEADVTVVT</sequence>